<protein>
    <submittedName>
        <fullName evidence="1">Uncharacterized protein</fullName>
    </submittedName>
</protein>
<dbReference type="EMBL" id="JABSTU010000010">
    <property type="protein sequence ID" value="KAH8019228.1"/>
    <property type="molecule type" value="Genomic_DNA"/>
</dbReference>
<reference evidence="1" key="1">
    <citation type="journal article" date="2020" name="Cell">
        <title>Large-Scale Comparative Analyses of Tick Genomes Elucidate Their Genetic Diversity and Vector Capacities.</title>
        <authorList>
            <consortium name="Tick Genome and Microbiome Consortium (TIGMIC)"/>
            <person name="Jia N."/>
            <person name="Wang J."/>
            <person name="Shi W."/>
            <person name="Du L."/>
            <person name="Sun Y."/>
            <person name="Zhan W."/>
            <person name="Jiang J.F."/>
            <person name="Wang Q."/>
            <person name="Zhang B."/>
            <person name="Ji P."/>
            <person name="Bell-Sakyi L."/>
            <person name="Cui X.M."/>
            <person name="Yuan T.T."/>
            <person name="Jiang B.G."/>
            <person name="Yang W.F."/>
            <person name="Lam T.T."/>
            <person name="Chang Q.C."/>
            <person name="Ding S.J."/>
            <person name="Wang X.J."/>
            <person name="Zhu J.G."/>
            <person name="Ruan X.D."/>
            <person name="Zhao L."/>
            <person name="Wei J.T."/>
            <person name="Ye R.Z."/>
            <person name="Que T.C."/>
            <person name="Du C.H."/>
            <person name="Zhou Y.H."/>
            <person name="Cheng J.X."/>
            <person name="Dai P.F."/>
            <person name="Guo W.B."/>
            <person name="Han X.H."/>
            <person name="Huang E.J."/>
            <person name="Li L.F."/>
            <person name="Wei W."/>
            <person name="Gao Y.C."/>
            <person name="Liu J.Z."/>
            <person name="Shao H.Z."/>
            <person name="Wang X."/>
            <person name="Wang C.C."/>
            <person name="Yang T.C."/>
            <person name="Huo Q.B."/>
            <person name="Li W."/>
            <person name="Chen H.Y."/>
            <person name="Chen S.E."/>
            <person name="Zhou L.G."/>
            <person name="Ni X.B."/>
            <person name="Tian J.H."/>
            <person name="Sheng Y."/>
            <person name="Liu T."/>
            <person name="Pan Y.S."/>
            <person name="Xia L.Y."/>
            <person name="Li J."/>
            <person name="Zhao F."/>
            <person name="Cao W.C."/>
        </authorList>
    </citation>
    <scope>NUCLEOTIDE SEQUENCE</scope>
    <source>
        <strain evidence="1">Rmic-2018</strain>
    </source>
</reference>
<reference evidence="1" key="2">
    <citation type="submission" date="2021-09" db="EMBL/GenBank/DDBJ databases">
        <authorList>
            <person name="Jia N."/>
            <person name="Wang J."/>
            <person name="Shi W."/>
            <person name="Du L."/>
            <person name="Sun Y."/>
            <person name="Zhan W."/>
            <person name="Jiang J."/>
            <person name="Wang Q."/>
            <person name="Zhang B."/>
            <person name="Ji P."/>
            <person name="Sakyi L.B."/>
            <person name="Cui X."/>
            <person name="Yuan T."/>
            <person name="Jiang B."/>
            <person name="Yang W."/>
            <person name="Lam T.T.-Y."/>
            <person name="Chang Q."/>
            <person name="Ding S."/>
            <person name="Wang X."/>
            <person name="Zhu J."/>
            <person name="Ruan X."/>
            <person name="Zhao L."/>
            <person name="Wei J."/>
            <person name="Que T."/>
            <person name="Du C."/>
            <person name="Cheng J."/>
            <person name="Dai P."/>
            <person name="Han X."/>
            <person name="Huang E."/>
            <person name="Gao Y."/>
            <person name="Liu J."/>
            <person name="Shao H."/>
            <person name="Ye R."/>
            <person name="Li L."/>
            <person name="Wei W."/>
            <person name="Wang X."/>
            <person name="Wang C."/>
            <person name="Huo Q."/>
            <person name="Li W."/>
            <person name="Guo W."/>
            <person name="Chen H."/>
            <person name="Chen S."/>
            <person name="Zhou L."/>
            <person name="Zhou L."/>
            <person name="Ni X."/>
            <person name="Tian J."/>
            <person name="Zhou Y."/>
            <person name="Sheng Y."/>
            <person name="Liu T."/>
            <person name="Pan Y."/>
            <person name="Xia L."/>
            <person name="Li J."/>
            <person name="Zhao F."/>
            <person name="Cao W."/>
        </authorList>
    </citation>
    <scope>NUCLEOTIDE SEQUENCE</scope>
    <source>
        <strain evidence="1">Rmic-2018</strain>
        <tissue evidence="1">Larvae</tissue>
    </source>
</reference>
<gene>
    <name evidence="1" type="ORF">HPB51_018455</name>
</gene>
<evidence type="ECO:0000313" key="2">
    <source>
        <dbReference type="Proteomes" id="UP000821866"/>
    </source>
</evidence>
<keyword evidence="2" id="KW-1185">Reference proteome</keyword>
<organism evidence="1 2">
    <name type="scientific">Rhipicephalus microplus</name>
    <name type="common">Cattle tick</name>
    <name type="synonym">Boophilus microplus</name>
    <dbReference type="NCBI Taxonomy" id="6941"/>
    <lineage>
        <taxon>Eukaryota</taxon>
        <taxon>Metazoa</taxon>
        <taxon>Ecdysozoa</taxon>
        <taxon>Arthropoda</taxon>
        <taxon>Chelicerata</taxon>
        <taxon>Arachnida</taxon>
        <taxon>Acari</taxon>
        <taxon>Parasitiformes</taxon>
        <taxon>Ixodida</taxon>
        <taxon>Ixodoidea</taxon>
        <taxon>Ixodidae</taxon>
        <taxon>Rhipicephalinae</taxon>
        <taxon>Rhipicephalus</taxon>
        <taxon>Boophilus</taxon>
    </lineage>
</organism>
<sequence>MSTKAMTALLWKAHTGGGESHAAAAECEGGAGSGNACELERLKQNSAYKGTPPCTGGVFDNRMLENARERRETPMSSATALIGSDYHERHFRVQLEFSLFFAVAVPAAKAAADSPVAPLLLSSEKPTRMPACLPKNSTEFGGPFASRSEHTKKQWQHGHTSICTATMNEIAPLIQQPKYRLKLS</sequence>
<dbReference type="Proteomes" id="UP000821866">
    <property type="component" value="Chromosome 8"/>
</dbReference>
<dbReference type="AlphaFoldDB" id="A0A9J6DAQ9"/>
<evidence type="ECO:0000313" key="1">
    <source>
        <dbReference type="EMBL" id="KAH8019228.1"/>
    </source>
</evidence>
<comment type="caution">
    <text evidence="1">The sequence shown here is derived from an EMBL/GenBank/DDBJ whole genome shotgun (WGS) entry which is preliminary data.</text>
</comment>
<name>A0A9J6DAQ9_RHIMP</name>
<accession>A0A9J6DAQ9</accession>
<proteinExistence type="predicted"/>